<dbReference type="AlphaFoldDB" id="A0A4Z2GF54"/>
<accession>A0A4Z2GF54</accession>
<gene>
    <name evidence="1" type="ORF">EYF80_038264</name>
</gene>
<name>A0A4Z2GF54_9TELE</name>
<dbReference type="EMBL" id="SRLO01000579">
    <property type="protein sequence ID" value="TNN51523.1"/>
    <property type="molecule type" value="Genomic_DNA"/>
</dbReference>
<evidence type="ECO:0000313" key="1">
    <source>
        <dbReference type="EMBL" id="TNN51523.1"/>
    </source>
</evidence>
<reference evidence="1 2" key="1">
    <citation type="submission" date="2019-03" db="EMBL/GenBank/DDBJ databases">
        <title>First draft genome of Liparis tanakae, snailfish: a comprehensive survey of snailfish specific genes.</title>
        <authorList>
            <person name="Kim W."/>
            <person name="Song I."/>
            <person name="Jeong J.-H."/>
            <person name="Kim D."/>
            <person name="Kim S."/>
            <person name="Ryu S."/>
            <person name="Song J.Y."/>
            <person name="Lee S.K."/>
        </authorList>
    </citation>
    <scope>NUCLEOTIDE SEQUENCE [LARGE SCALE GENOMIC DNA]</scope>
    <source>
        <tissue evidence="1">Muscle</tissue>
    </source>
</reference>
<sequence>MRAPVLVPTTAVTWTGPVYDETQTPLAALPFSRSSVRVSWDRAARRRTLAAPSGGSRAP</sequence>
<proteinExistence type="predicted"/>
<protein>
    <submittedName>
        <fullName evidence="1">Uncharacterized protein</fullName>
    </submittedName>
</protein>
<comment type="caution">
    <text evidence="1">The sequence shown here is derived from an EMBL/GenBank/DDBJ whole genome shotgun (WGS) entry which is preliminary data.</text>
</comment>
<organism evidence="1 2">
    <name type="scientific">Liparis tanakae</name>
    <name type="common">Tanaka's snailfish</name>
    <dbReference type="NCBI Taxonomy" id="230148"/>
    <lineage>
        <taxon>Eukaryota</taxon>
        <taxon>Metazoa</taxon>
        <taxon>Chordata</taxon>
        <taxon>Craniata</taxon>
        <taxon>Vertebrata</taxon>
        <taxon>Euteleostomi</taxon>
        <taxon>Actinopterygii</taxon>
        <taxon>Neopterygii</taxon>
        <taxon>Teleostei</taxon>
        <taxon>Neoteleostei</taxon>
        <taxon>Acanthomorphata</taxon>
        <taxon>Eupercaria</taxon>
        <taxon>Perciformes</taxon>
        <taxon>Cottioidei</taxon>
        <taxon>Cottales</taxon>
        <taxon>Liparidae</taxon>
        <taxon>Liparis</taxon>
    </lineage>
</organism>
<evidence type="ECO:0000313" key="2">
    <source>
        <dbReference type="Proteomes" id="UP000314294"/>
    </source>
</evidence>
<keyword evidence="2" id="KW-1185">Reference proteome</keyword>
<dbReference type="Proteomes" id="UP000314294">
    <property type="component" value="Unassembled WGS sequence"/>
</dbReference>